<dbReference type="Proteomes" id="UP000036902">
    <property type="component" value="Chromosome"/>
</dbReference>
<proteinExistence type="predicted"/>
<accession>A0A127K465</accession>
<dbReference type="KEGG" id="thu:AC731_007190"/>
<reference evidence="2" key="1">
    <citation type="submission" date="2016-03" db="EMBL/GenBank/DDBJ databases">
        <authorList>
            <person name="Ma C."/>
            <person name="Zhou S."/>
            <person name="Yang G."/>
        </authorList>
    </citation>
    <scope>NUCLEOTIDE SEQUENCE [LARGE SCALE GENOMIC DNA]</scope>
    <source>
        <strain evidence="2">SgZ-1</strain>
    </source>
</reference>
<dbReference type="RefSeq" id="WP_048702839.1">
    <property type="nucleotide sequence ID" value="NZ_CP014646.1"/>
</dbReference>
<evidence type="ECO:0008006" key="3">
    <source>
        <dbReference type="Google" id="ProtNLM"/>
    </source>
</evidence>
<protein>
    <recommendedName>
        <fullName evidence="3">Trimeric autotransporter adhesin YadA-like head domain-containing protein</fullName>
    </recommendedName>
</protein>
<dbReference type="AlphaFoldDB" id="A0A127K465"/>
<keyword evidence="2" id="KW-1185">Reference proteome</keyword>
<gene>
    <name evidence="1" type="ORF">AC731_007190</name>
</gene>
<name>A0A127K465_9RHOO</name>
<evidence type="ECO:0000313" key="1">
    <source>
        <dbReference type="EMBL" id="AMO36747.1"/>
    </source>
</evidence>
<sequence>MPQLYRDLVEVYTTGTGTGTLALGGTVPGRQSLNLAGFANSDLMPYRIVTEDGANWEIGVGTLSKPATTWSLARTLVLSSSNLNNKVNFPAGTKKVACVIPAQLMCAIGVPTDGFVQPTVGGTGVAAGSAAFASSGGAAVGVGAKAGSDSVAIGNGALANTSSEWAAVAIGLGARASSQRAVAIGADSISSGWRAVALPEATASGFYAVACQAANASGSYGFAMPGASAEKCAVVAKGGSNFASLEWCGHVVSQGGNYNLQDVAGNRFQLPGTSGTALIEAMVIGRNSTTGAYAARITGVVRYSSSAIALVGTPTVTVIHDTTGGAASATLAVDSGLTDLVDVRVNAGAPADWHWTGSLRATVAQAL</sequence>
<organism evidence="1 2">
    <name type="scientific">Thauera humireducens</name>
    <dbReference type="NCBI Taxonomy" id="1134435"/>
    <lineage>
        <taxon>Bacteria</taxon>
        <taxon>Pseudomonadati</taxon>
        <taxon>Pseudomonadota</taxon>
        <taxon>Betaproteobacteria</taxon>
        <taxon>Rhodocyclales</taxon>
        <taxon>Zoogloeaceae</taxon>
        <taxon>Thauera</taxon>
    </lineage>
</organism>
<dbReference type="STRING" id="1134435.AC731_007190"/>
<evidence type="ECO:0000313" key="2">
    <source>
        <dbReference type="Proteomes" id="UP000036902"/>
    </source>
</evidence>
<dbReference type="EMBL" id="CP014646">
    <property type="protein sequence ID" value="AMO36747.1"/>
    <property type="molecule type" value="Genomic_DNA"/>
</dbReference>